<comment type="caution">
    <text evidence="1">The sequence shown here is derived from an EMBL/GenBank/DDBJ whole genome shotgun (WGS) entry which is preliminary data.</text>
</comment>
<dbReference type="VEuPathDB" id="FungiDB:PABG_01894"/>
<evidence type="ECO:0000313" key="2">
    <source>
        <dbReference type="Proteomes" id="UP000242814"/>
    </source>
</evidence>
<name>A0A1D2J8J1_PARBR</name>
<accession>A0A1D2J8J1</accession>
<evidence type="ECO:0000313" key="1">
    <source>
        <dbReference type="EMBL" id="ODH19909.1"/>
    </source>
</evidence>
<dbReference type="Proteomes" id="UP000242814">
    <property type="component" value="Unassembled WGS sequence"/>
</dbReference>
<dbReference type="Pfam" id="PF10009">
    <property type="entry name" value="DUF2252"/>
    <property type="match status" value="1"/>
</dbReference>
<dbReference type="InterPro" id="IPR011009">
    <property type="entry name" value="Kinase-like_dom_sf"/>
</dbReference>
<dbReference type="EMBL" id="LZYO01000302">
    <property type="protein sequence ID" value="ODH19909.1"/>
    <property type="molecule type" value="Genomic_DNA"/>
</dbReference>
<dbReference type="PANTHER" id="PTHR39441:SF1">
    <property type="entry name" value="DUF2252 DOMAIN-CONTAINING PROTEIN"/>
    <property type="match status" value="1"/>
</dbReference>
<dbReference type="AlphaFoldDB" id="A0A1D2J8J1"/>
<dbReference type="VEuPathDB" id="FungiDB:PABG_01895"/>
<protein>
    <recommendedName>
        <fullName evidence="3">DUF2252 domain-containing protein</fullName>
    </recommendedName>
</protein>
<gene>
    <name evidence="1" type="ORF">ACO22_06048</name>
</gene>
<dbReference type="VEuPathDB" id="FungiDB:PADG_00281"/>
<organism evidence="1 2">
    <name type="scientific">Paracoccidioides brasiliensis</name>
    <dbReference type="NCBI Taxonomy" id="121759"/>
    <lineage>
        <taxon>Eukaryota</taxon>
        <taxon>Fungi</taxon>
        <taxon>Dikarya</taxon>
        <taxon>Ascomycota</taxon>
        <taxon>Pezizomycotina</taxon>
        <taxon>Eurotiomycetes</taxon>
        <taxon>Eurotiomycetidae</taxon>
        <taxon>Onygenales</taxon>
        <taxon>Ajellomycetaceae</taxon>
        <taxon>Paracoccidioides</taxon>
    </lineage>
</organism>
<dbReference type="PANTHER" id="PTHR39441">
    <property type="entry name" value="DUF2252 DOMAIN-CONTAINING PROTEIN"/>
    <property type="match status" value="1"/>
</dbReference>
<dbReference type="SUPFAM" id="SSF56112">
    <property type="entry name" value="Protein kinase-like (PK-like)"/>
    <property type="match status" value="1"/>
</dbReference>
<dbReference type="InterPro" id="IPR018721">
    <property type="entry name" value="DUF2252"/>
</dbReference>
<proteinExistence type="predicted"/>
<reference evidence="1 2" key="1">
    <citation type="submission" date="2016-06" db="EMBL/GenBank/DDBJ databases">
        <authorList>
            <person name="Kjaerup R.B."/>
            <person name="Dalgaard T.S."/>
            <person name="Juul-Madsen H.R."/>
        </authorList>
    </citation>
    <scope>NUCLEOTIDE SEQUENCE [LARGE SCALE GENOMIC DNA]</scope>
    <source>
        <strain evidence="1 2">Pb300</strain>
    </source>
</reference>
<sequence length="577" mass="64448">MSEEEQKRGEEILRVFKEAFGELLAADPAAFRVKFRKMAASAFAFYRGSASLFYNDLQHEQKGSPYLDEHTSRVWIHGDLHAENFGTYMDSQGCLIFNVNDFDEAYIGPFTWDVKRFVASIALIGYAKALSDSQITTLVNTYAAAYRERIKALATNVNGHCKDEHGNVLGFKLDTAKGSMLGALRNARFNTRIGLLNSQTEIHDFDRRFRAGAGTIQLNDKTRAKVLKAFDQYKETLPDSSVRSRPQAQRVKDIVGKRGVGIGSAGLPSYNLLLEGNSDALENDIIIYMKQAQVPAASAYISDPAICSYFKHEGHRTVISQRSLQSYADPWLGWTELDGVGQLVAEVSPYAVDLDWSDINELQDIAAIVADLGRATATMHAAADNESGHSELVPFSTEQSINKAIEADEKGFEELLVKFAHEYGAKAQRDHQIFVNLFRNGQIPGLLKEKNAVPGFAPDRFDEGIDHRMEQIHPEDDGEQRRRKGGIFVNLPPEILDEIFNHLPKLTDVWNLEKVYSRSASTSVWISLGHRFVTCDVQFSEGSLYTISGRVKISFASLNMRNTDALAPEVFVWFGNV</sequence>
<evidence type="ECO:0008006" key="3">
    <source>
        <dbReference type="Google" id="ProtNLM"/>
    </source>
</evidence>